<sequence>MEADSPRMLLDRANSSLRDEDFGRAGGCAQERPLAAPRLPSALPSPIPPPRRRYRVHVHLQVLHGALAPYTIRKCGVVSRRSSDVTLRRRESKTVRPPLLVYRPHFSISWRETSIYPARSPAISASRTIAHLLLHPASRRPSFIIFLCEPTARPLSAYTRAQVSSGRLGCGAHRARSLAKSYRSPVGWNKGQQ</sequence>
<keyword evidence="3" id="KW-1185">Reference proteome</keyword>
<dbReference type="EMBL" id="JACAZH010000001">
    <property type="protein sequence ID" value="KAF7378447.1"/>
    <property type="molecule type" value="Genomic_DNA"/>
</dbReference>
<feature type="region of interest" description="Disordered" evidence="1">
    <location>
        <begin position="1"/>
        <end position="24"/>
    </location>
</feature>
<gene>
    <name evidence="2" type="ORF">MSAN_00271700</name>
</gene>
<protein>
    <submittedName>
        <fullName evidence="2">Uncharacterized protein</fullName>
    </submittedName>
</protein>
<accession>A0A8H7DM09</accession>
<proteinExistence type="predicted"/>
<organism evidence="2 3">
    <name type="scientific">Mycena sanguinolenta</name>
    <dbReference type="NCBI Taxonomy" id="230812"/>
    <lineage>
        <taxon>Eukaryota</taxon>
        <taxon>Fungi</taxon>
        <taxon>Dikarya</taxon>
        <taxon>Basidiomycota</taxon>
        <taxon>Agaricomycotina</taxon>
        <taxon>Agaricomycetes</taxon>
        <taxon>Agaricomycetidae</taxon>
        <taxon>Agaricales</taxon>
        <taxon>Marasmiineae</taxon>
        <taxon>Mycenaceae</taxon>
        <taxon>Mycena</taxon>
    </lineage>
</organism>
<name>A0A8H7DM09_9AGAR</name>
<dbReference type="Proteomes" id="UP000623467">
    <property type="component" value="Unassembled WGS sequence"/>
</dbReference>
<evidence type="ECO:0000313" key="2">
    <source>
        <dbReference type="EMBL" id="KAF7378447.1"/>
    </source>
</evidence>
<dbReference type="AlphaFoldDB" id="A0A8H7DM09"/>
<reference evidence="2" key="1">
    <citation type="submission" date="2020-05" db="EMBL/GenBank/DDBJ databases">
        <title>Mycena genomes resolve the evolution of fungal bioluminescence.</title>
        <authorList>
            <person name="Tsai I.J."/>
        </authorList>
    </citation>
    <scope>NUCLEOTIDE SEQUENCE</scope>
    <source>
        <strain evidence="2">160909Yilan</strain>
    </source>
</reference>
<evidence type="ECO:0000256" key="1">
    <source>
        <dbReference type="SAM" id="MobiDB-lite"/>
    </source>
</evidence>
<evidence type="ECO:0000313" key="3">
    <source>
        <dbReference type="Proteomes" id="UP000623467"/>
    </source>
</evidence>
<comment type="caution">
    <text evidence="2">The sequence shown here is derived from an EMBL/GenBank/DDBJ whole genome shotgun (WGS) entry which is preliminary data.</text>
</comment>